<dbReference type="InterPro" id="IPR027007">
    <property type="entry name" value="C2_DOCK-type_domain"/>
</dbReference>
<dbReference type="PANTHER" id="PTHR23317:SF71">
    <property type="entry name" value="DEDICATOR OF CYTOKINESIS PROTEIN 10"/>
    <property type="match status" value="1"/>
</dbReference>
<dbReference type="GO" id="GO:0007264">
    <property type="term" value="P:small GTPase-mediated signal transduction"/>
    <property type="evidence" value="ECO:0007669"/>
    <property type="project" value="InterPro"/>
</dbReference>
<evidence type="ECO:0000313" key="4">
    <source>
        <dbReference type="Proteomes" id="UP000694392"/>
    </source>
</evidence>
<reference evidence="3" key="1">
    <citation type="submission" date="2025-08" db="UniProtKB">
        <authorList>
            <consortium name="Ensembl"/>
        </authorList>
    </citation>
    <scope>IDENTIFICATION</scope>
</reference>
<proteinExistence type="inferred from homology"/>
<dbReference type="PROSITE" id="PS51650">
    <property type="entry name" value="C2_DOCK"/>
    <property type="match status" value="1"/>
</dbReference>
<organism evidence="3 4">
    <name type="scientific">Sphenodon punctatus</name>
    <name type="common">Tuatara</name>
    <name type="synonym">Hatteria punctata</name>
    <dbReference type="NCBI Taxonomy" id="8508"/>
    <lineage>
        <taxon>Eukaryota</taxon>
        <taxon>Metazoa</taxon>
        <taxon>Chordata</taxon>
        <taxon>Craniata</taxon>
        <taxon>Vertebrata</taxon>
        <taxon>Euteleostomi</taxon>
        <taxon>Lepidosauria</taxon>
        <taxon>Sphenodontia</taxon>
        <taxon>Sphenodontidae</taxon>
        <taxon>Sphenodon</taxon>
    </lineage>
</organism>
<feature type="domain" description="C2 DOCK-type" evidence="2">
    <location>
        <begin position="1"/>
        <end position="58"/>
    </location>
</feature>
<dbReference type="GO" id="GO:0060997">
    <property type="term" value="P:dendritic spine morphogenesis"/>
    <property type="evidence" value="ECO:0007669"/>
    <property type="project" value="TreeGrafter"/>
</dbReference>
<accession>A0A8D0GH37</accession>
<keyword evidence="4" id="KW-1185">Reference proteome</keyword>
<comment type="similarity">
    <text evidence="1">Belongs to the DOCK family.</text>
</comment>
<dbReference type="Ensembl" id="ENSSPUT00000005489.1">
    <property type="protein sequence ID" value="ENSSPUP00000005164.1"/>
    <property type="gene ID" value="ENSSPUG00000004000.1"/>
</dbReference>
<dbReference type="Proteomes" id="UP000694392">
    <property type="component" value="Unplaced"/>
</dbReference>
<reference evidence="3" key="2">
    <citation type="submission" date="2025-09" db="UniProtKB">
        <authorList>
            <consortium name="Ensembl"/>
        </authorList>
    </citation>
    <scope>IDENTIFICATION</scope>
</reference>
<evidence type="ECO:0000259" key="2">
    <source>
        <dbReference type="PROSITE" id="PS51650"/>
    </source>
</evidence>
<name>A0A8D0GH37_SPHPU</name>
<protein>
    <recommendedName>
        <fullName evidence="2">C2 DOCK-type domain-containing protein</fullName>
    </recommendedName>
</protein>
<dbReference type="PANTHER" id="PTHR23317">
    <property type="entry name" value="DEDICATOR OF CYTOKINESIS DOCK"/>
    <property type="match status" value="1"/>
</dbReference>
<evidence type="ECO:0000313" key="3">
    <source>
        <dbReference type="Ensembl" id="ENSSPUP00000005164.1"/>
    </source>
</evidence>
<evidence type="ECO:0000256" key="1">
    <source>
        <dbReference type="PROSITE-ProRule" id="PRU00983"/>
    </source>
</evidence>
<sequence>VGYAWLPLLKDAQLVSQEHNIPVATSLPHGYLILQDPGSGKHSGSDVKWVDGGKPLFK</sequence>
<dbReference type="GeneTree" id="ENSGT00940000157469"/>
<dbReference type="AlphaFoldDB" id="A0A8D0GH37"/>
<dbReference type="GO" id="GO:0005085">
    <property type="term" value="F:guanyl-nucleotide exchange factor activity"/>
    <property type="evidence" value="ECO:0007669"/>
    <property type="project" value="InterPro"/>
</dbReference>
<dbReference type="InterPro" id="IPR026791">
    <property type="entry name" value="DOCK"/>
</dbReference>
<dbReference type="GO" id="GO:0030334">
    <property type="term" value="P:regulation of cell migration"/>
    <property type="evidence" value="ECO:0007669"/>
    <property type="project" value="TreeGrafter"/>
</dbReference>